<protein>
    <recommendedName>
        <fullName evidence="4">Zinc-ribbon domain-containing protein</fullName>
    </recommendedName>
</protein>
<evidence type="ECO:0000313" key="3">
    <source>
        <dbReference type="Proteomes" id="UP001199206"/>
    </source>
</evidence>
<reference evidence="2 3" key="1">
    <citation type="submission" date="2021-10" db="EMBL/GenBank/DDBJ databases">
        <title>Genome sequencing of Xanthomonas strains from NCPPB.</title>
        <authorList>
            <person name="Hussein R."/>
            <person name="Harrison J."/>
            <person name="Studholme D.J."/>
            <person name="Vicente J."/>
            <person name="Grant M."/>
        </authorList>
    </citation>
    <scope>NUCLEOTIDE SEQUENCE [LARGE SCALE GENOMIC DNA]</scope>
    <source>
        <strain evidence="2 3">NCPPB 101</strain>
    </source>
</reference>
<gene>
    <name evidence="2" type="ORF">LL965_14285</name>
</gene>
<keyword evidence="3" id="KW-1185">Reference proteome</keyword>
<organism evidence="2 3">
    <name type="scientific">Xanthomonas cassavae CFBP 4642</name>
    <dbReference type="NCBI Taxonomy" id="1219375"/>
    <lineage>
        <taxon>Bacteria</taxon>
        <taxon>Pseudomonadati</taxon>
        <taxon>Pseudomonadota</taxon>
        <taxon>Gammaproteobacteria</taxon>
        <taxon>Lysobacterales</taxon>
        <taxon>Lysobacteraceae</taxon>
        <taxon>Xanthomonas</taxon>
    </lineage>
</organism>
<accession>A0ABS8HIQ3</accession>
<proteinExistence type="predicted"/>
<feature type="transmembrane region" description="Helical" evidence="1">
    <location>
        <begin position="54"/>
        <end position="72"/>
    </location>
</feature>
<evidence type="ECO:0000313" key="2">
    <source>
        <dbReference type="EMBL" id="MCC4621201.1"/>
    </source>
</evidence>
<dbReference type="Proteomes" id="UP001199206">
    <property type="component" value="Unassembled WGS sequence"/>
</dbReference>
<dbReference type="RefSeq" id="WP_228325734.1">
    <property type="nucleotide sequence ID" value="NZ_CAWLZN010000001.1"/>
</dbReference>
<evidence type="ECO:0008006" key="4">
    <source>
        <dbReference type="Google" id="ProtNLM"/>
    </source>
</evidence>
<evidence type="ECO:0000256" key="1">
    <source>
        <dbReference type="SAM" id="Phobius"/>
    </source>
</evidence>
<keyword evidence="1" id="KW-0812">Transmembrane</keyword>
<dbReference type="EMBL" id="JAJGQJ010000034">
    <property type="protein sequence ID" value="MCC4621201.1"/>
    <property type="molecule type" value="Genomic_DNA"/>
</dbReference>
<name>A0ABS8HIQ3_9XANT</name>
<comment type="caution">
    <text evidence="2">The sequence shown here is derived from an EMBL/GenBank/DDBJ whole genome shotgun (WGS) entry which is preliminary data.</text>
</comment>
<sequence length="75" mass="8542">MLHYRYAHLWYVFSWVTKKQYLRVCDGCNQAAPLDTKTFEQSRGKPPIPAYRRFGGLVLLGLIAAVVAFGVYSDS</sequence>
<keyword evidence="1" id="KW-1133">Transmembrane helix</keyword>
<keyword evidence="1" id="KW-0472">Membrane</keyword>